<sequence>MPSCRLGVSGSNYAGDAWAAQTFVETPDRRLALKETLFLKEFQDTYSQTSQNDRSILGGTLDLSG</sequence>
<reference evidence="1" key="2">
    <citation type="journal article" date="2014" name="ISME J.">
        <title>Microbial stratification in low pH oxic and suboxic macroscopic growths along an acid mine drainage.</title>
        <authorList>
            <person name="Mendez-Garcia C."/>
            <person name="Mesa V."/>
            <person name="Sprenger R.R."/>
            <person name="Richter M."/>
            <person name="Diez M.S."/>
            <person name="Solano J."/>
            <person name="Bargiela R."/>
            <person name="Golyshina O.V."/>
            <person name="Manteca A."/>
            <person name="Ramos J.L."/>
            <person name="Gallego J.R."/>
            <person name="Llorente I."/>
            <person name="Martins Dos Santos V.A."/>
            <person name="Jensen O.N."/>
            <person name="Pelaez A.I."/>
            <person name="Sanchez J."/>
            <person name="Ferrer M."/>
        </authorList>
    </citation>
    <scope>NUCLEOTIDE SEQUENCE</scope>
</reference>
<proteinExistence type="predicted"/>
<dbReference type="EMBL" id="AUZX01003411">
    <property type="protein sequence ID" value="EQD73976.1"/>
    <property type="molecule type" value="Genomic_DNA"/>
</dbReference>
<reference evidence="1" key="1">
    <citation type="submission" date="2013-08" db="EMBL/GenBank/DDBJ databases">
        <authorList>
            <person name="Mendez C."/>
            <person name="Richter M."/>
            <person name="Ferrer M."/>
            <person name="Sanchez J."/>
        </authorList>
    </citation>
    <scope>NUCLEOTIDE SEQUENCE</scope>
</reference>
<dbReference type="AlphaFoldDB" id="T1BLW7"/>
<feature type="non-terminal residue" evidence="1">
    <location>
        <position position="65"/>
    </location>
</feature>
<gene>
    <name evidence="1" type="ORF">B1A_04682</name>
</gene>
<name>T1BLW7_9ZZZZ</name>
<organism evidence="1">
    <name type="scientific">mine drainage metagenome</name>
    <dbReference type="NCBI Taxonomy" id="410659"/>
    <lineage>
        <taxon>unclassified sequences</taxon>
        <taxon>metagenomes</taxon>
        <taxon>ecological metagenomes</taxon>
    </lineage>
</organism>
<protein>
    <submittedName>
        <fullName evidence="1">Hemolysin activation/secretion protein-like protein</fullName>
    </submittedName>
</protein>
<accession>T1BLW7</accession>
<comment type="caution">
    <text evidence="1">The sequence shown here is derived from an EMBL/GenBank/DDBJ whole genome shotgun (WGS) entry which is preliminary data.</text>
</comment>
<evidence type="ECO:0000313" key="1">
    <source>
        <dbReference type="EMBL" id="EQD73976.1"/>
    </source>
</evidence>